<evidence type="ECO:0000313" key="11">
    <source>
        <dbReference type="EMBL" id="GMF18851.1"/>
    </source>
</evidence>
<proteinExistence type="predicted"/>
<comment type="pathway">
    <text evidence="2">Lipid metabolism.</text>
</comment>
<keyword evidence="12" id="KW-1185">Reference proteome</keyword>
<dbReference type="OrthoDB" id="8300214at2759"/>
<dbReference type="Proteomes" id="UP001165121">
    <property type="component" value="Unassembled WGS sequence"/>
</dbReference>
<evidence type="ECO:0000256" key="3">
    <source>
        <dbReference type="ARBA" id="ARBA00022603"/>
    </source>
</evidence>
<name>A0A9W6TS93_9STRA</name>
<comment type="catalytic activity">
    <reaction evidence="8">
        <text>N-methylethanolamine phosphate + S-adenosyl-L-methionine = N,N-dimethylethanolamine phosphate + S-adenosyl-L-homocysteine + H(+)</text>
        <dbReference type="Rhea" id="RHEA:25321"/>
        <dbReference type="ChEBI" id="CHEBI:15378"/>
        <dbReference type="ChEBI" id="CHEBI:57781"/>
        <dbReference type="ChEBI" id="CHEBI:57856"/>
        <dbReference type="ChEBI" id="CHEBI:58641"/>
        <dbReference type="ChEBI" id="CHEBI:59789"/>
        <dbReference type="EC" id="2.1.1.103"/>
    </reaction>
    <physiologicalReaction direction="left-to-right" evidence="8">
        <dbReference type="Rhea" id="RHEA:25322"/>
    </physiologicalReaction>
</comment>
<comment type="catalytic activity">
    <reaction evidence="6">
        <text>N,N-dimethylethanolamine phosphate + S-adenosyl-L-methionine = phosphocholine + S-adenosyl-L-homocysteine + H(+)</text>
        <dbReference type="Rhea" id="RHEA:25325"/>
        <dbReference type="ChEBI" id="CHEBI:15378"/>
        <dbReference type="ChEBI" id="CHEBI:57856"/>
        <dbReference type="ChEBI" id="CHEBI:58641"/>
        <dbReference type="ChEBI" id="CHEBI:59789"/>
        <dbReference type="ChEBI" id="CHEBI:295975"/>
        <dbReference type="EC" id="2.1.1.103"/>
    </reaction>
    <physiologicalReaction direction="left-to-right" evidence="6">
        <dbReference type="Rhea" id="RHEA:25326"/>
    </physiologicalReaction>
</comment>
<dbReference type="CDD" id="cd02440">
    <property type="entry name" value="AdoMet_MTases"/>
    <property type="match status" value="2"/>
</dbReference>
<evidence type="ECO:0000256" key="2">
    <source>
        <dbReference type="ARBA" id="ARBA00005189"/>
    </source>
</evidence>
<keyword evidence="3" id="KW-0489">Methyltransferase</keyword>
<keyword evidence="4" id="KW-0808">Transferase</keyword>
<evidence type="ECO:0000256" key="4">
    <source>
        <dbReference type="ARBA" id="ARBA00022679"/>
    </source>
</evidence>
<dbReference type="Pfam" id="PF08241">
    <property type="entry name" value="Methyltransf_11"/>
    <property type="match status" value="1"/>
</dbReference>
<comment type="caution">
    <text evidence="11">The sequence shown here is derived from an EMBL/GenBank/DDBJ whole genome shotgun (WGS) entry which is preliminary data.</text>
</comment>
<dbReference type="EC" id="2.1.1.103" evidence="5"/>
<feature type="domain" description="Methyltransferase type 11" evidence="9">
    <location>
        <begin position="299"/>
        <end position="396"/>
    </location>
</feature>
<dbReference type="PANTHER" id="PTHR44307:SF2">
    <property type="entry name" value="PHOSPHOETHANOLAMINE METHYLTRANSFERASE ISOFORM X1"/>
    <property type="match status" value="1"/>
</dbReference>
<dbReference type="PANTHER" id="PTHR44307">
    <property type="entry name" value="PHOSPHOETHANOLAMINE METHYLTRANSFERASE"/>
    <property type="match status" value="1"/>
</dbReference>
<comment type="pathway">
    <text evidence="1">Phospholipid metabolism; phosphatidylcholine biosynthesis.</text>
</comment>
<evidence type="ECO:0000256" key="1">
    <source>
        <dbReference type="ARBA" id="ARBA00004969"/>
    </source>
</evidence>
<dbReference type="EMBL" id="BSXT01000143">
    <property type="protein sequence ID" value="GMF18851.1"/>
    <property type="molecule type" value="Genomic_DNA"/>
</dbReference>
<evidence type="ECO:0000256" key="7">
    <source>
        <dbReference type="ARBA" id="ARBA00047622"/>
    </source>
</evidence>
<evidence type="ECO:0000256" key="5">
    <source>
        <dbReference type="ARBA" id="ARBA00035674"/>
    </source>
</evidence>
<dbReference type="SUPFAM" id="SSF53335">
    <property type="entry name" value="S-adenosyl-L-methionine-dependent methyltransferases"/>
    <property type="match status" value="2"/>
</dbReference>
<dbReference type="AlphaFoldDB" id="A0A9W6TS93"/>
<dbReference type="InterPro" id="IPR029063">
    <property type="entry name" value="SAM-dependent_MTases_sf"/>
</dbReference>
<evidence type="ECO:0000256" key="8">
    <source>
        <dbReference type="ARBA" id="ARBA00047841"/>
    </source>
</evidence>
<dbReference type="InterPro" id="IPR041698">
    <property type="entry name" value="Methyltransf_25"/>
</dbReference>
<evidence type="ECO:0000256" key="6">
    <source>
        <dbReference type="ARBA" id="ARBA00047619"/>
    </source>
</evidence>
<sequence>MTVDVARQQMKSYWQGHSSAATVETMMLDSHAKTLTNLELPEILGKAPFMEGKDVLELAAGIGRYTSVIAKRAKSVTAVEFIEDFIKVNADNNGHLGNVKFLCKDVVNLKAEPNSFDVIFSNWIFMYMDDEEVKELAKEAIEWLRPGGKLFFRESCFKQSGDFKRSSNPTHYRHPAFYIGAFSSVVSKEENGDLGYFNLESSGSVAVYRKVKKNNGQVFFSYSKAIKQGASNNINNNNNADEDEAIATFQKFLDQQQYSNQSITRYEKIFGQGYVSTGGQTTTTEFVQKLNLKPGERVLDVGCGIGGGDFYMARQYGVSVVGIDLSTNMVHRALETSMQDPDADVEFEICDATQKEFPDASFDVVYSRDTILHIEDKQALFAKFFRWLKPGGRVLISDYCQGEQEPTDRFKAYVAGRGYHLLSPSQYGKVLESVGFTSVVAEDRTGQFVEVLKEELSRTLAHKHEFVSETSETDFKYIVDGWEAKIVRCGEGDQKWGLFHGKKE</sequence>
<protein>
    <recommendedName>
        <fullName evidence="5">phosphoethanolamine N-methyltransferase</fullName>
        <ecNumber evidence="5">2.1.1.103</ecNumber>
    </recommendedName>
</protein>
<dbReference type="InterPro" id="IPR013216">
    <property type="entry name" value="Methyltransf_11"/>
</dbReference>
<dbReference type="Gene3D" id="3.40.50.150">
    <property type="entry name" value="Vaccinia Virus protein VP39"/>
    <property type="match status" value="2"/>
</dbReference>
<feature type="domain" description="Methyltransferase" evidence="10">
    <location>
        <begin position="55"/>
        <end position="148"/>
    </location>
</feature>
<evidence type="ECO:0000259" key="10">
    <source>
        <dbReference type="Pfam" id="PF13649"/>
    </source>
</evidence>
<evidence type="ECO:0000259" key="9">
    <source>
        <dbReference type="Pfam" id="PF08241"/>
    </source>
</evidence>
<dbReference type="GO" id="GO:0032259">
    <property type="term" value="P:methylation"/>
    <property type="evidence" value="ECO:0007669"/>
    <property type="project" value="UniProtKB-KW"/>
</dbReference>
<evidence type="ECO:0000313" key="12">
    <source>
        <dbReference type="Proteomes" id="UP001165121"/>
    </source>
</evidence>
<dbReference type="Pfam" id="PF13649">
    <property type="entry name" value="Methyltransf_25"/>
    <property type="match status" value="1"/>
</dbReference>
<accession>A0A9W6TS93</accession>
<organism evidence="11 12">
    <name type="scientific">Phytophthora fragariaefolia</name>
    <dbReference type="NCBI Taxonomy" id="1490495"/>
    <lineage>
        <taxon>Eukaryota</taxon>
        <taxon>Sar</taxon>
        <taxon>Stramenopiles</taxon>
        <taxon>Oomycota</taxon>
        <taxon>Peronosporomycetes</taxon>
        <taxon>Peronosporales</taxon>
        <taxon>Peronosporaceae</taxon>
        <taxon>Phytophthora</taxon>
    </lineage>
</organism>
<comment type="catalytic activity">
    <reaction evidence="7">
        <text>phosphoethanolamine + S-adenosyl-L-methionine = N-methylethanolamine phosphate + S-adenosyl-L-homocysteine + H(+)</text>
        <dbReference type="Rhea" id="RHEA:20365"/>
        <dbReference type="ChEBI" id="CHEBI:15378"/>
        <dbReference type="ChEBI" id="CHEBI:57781"/>
        <dbReference type="ChEBI" id="CHEBI:57856"/>
        <dbReference type="ChEBI" id="CHEBI:58190"/>
        <dbReference type="ChEBI" id="CHEBI:59789"/>
        <dbReference type="EC" id="2.1.1.103"/>
    </reaction>
    <physiologicalReaction direction="left-to-right" evidence="7">
        <dbReference type="Rhea" id="RHEA:20366"/>
    </physiologicalReaction>
</comment>
<dbReference type="GO" id="GO:0000234">
    <property type="term" value="F:phosphoethanolamine N-methyltransferase activity"/>
    <property type="evidence" value="ECO:0007669"/>
    <property type="project" value="UniProtKB-EC"/>
</dbReference>
<reference evidence="11" key="1">
    <citation type="submission" date="2023-04" db="EMBL/GenBank/DDBJ databases">
        <title>Phytophthora fragariaefolia NBRC 109709.</title>
        <authorList>
            <person name="Ichikawa N."/>
            <person name="Sato H."/>
            <person name="Tonouchi N."/>
        </authorList>
    </citation>
    <scope>NUCLEOTIDE SEQUENCE</scope>
    <source>
        <strain evidence="11">NBRC 109709</strain>
    </source>
</reference>
<gene>
    <name evidence="11" type="ORF">Pfra01_000177900</name>
</gene>